<dbReference type="EMBL" id="AE017285">
    <property type="protein sequence ID" value="AAS95627.1"/>
    <property type="molecule type" value="Genomic_DNA"/>
</dbReference>
<dbReference type="GO" id="GO:0042597">
    <property type="term" value="C:periplasmic space"/>
    <property type="evidence" value="ECO:0007669"/>
    <property type="project" value="UniProtKB-SubCell"/>
</dbReference>
<proteinExistence type="predicted"/>
<evidence type="ECO:0000259" key="7">
    <source>
        <dbReference type="Pfam" id="PF16822"/>
    </source>
</evidence>
<dbReference type="STRING" id="882.DVU_1148"/>
<evidence type="ECO:0000256" key="4">
    <source>
        <dbReference type="ARBA" id="ARBA00022729"/>
    </source>
</evidence>
<evidence type="ECO:0000256" key="1">
    <source>
        <dbReference type="ARBA" id="ARBA00004418"/>
    </source>
</evidence>
<evidence type="ECO:0000313" key="9">
    <source>
        <dbReference type="Proteomes" id="UP000002194"/>
    </source>
</evidence>
<feature type="domain" description="AlgX/AlgJ SGNH hydrolase-like" evidence="7">
    <location>
        <begin position="95"/>
        <end position="307"/>
    </location>
</feature>
<evidence type="ECO:0000256" key="2">
    <source>
        <dbReference type="ARBA" id="ARBA00005182"/>
    </source>
</evidence>
<dbReference type="HOGENOM" id="CLU_045959_1_0_7"/>
<evidence type="ECO:0000256" key="3">
    <source>
        <dbReference type="ARBA" id="ARBA00022679"/>
    </source>
</evidence>
<organism evidence="8 9">
    <name type="scientific">Nitratidesulfovibrio vulgaris (strain ATCC 29579 / DSM 644 / CCUG 34227 / NCIMB 8303 / VKM B-1760 / Hildenborough)</name>
    <name type="common">Desulfovibrio vulgaris</name>
    <dbReference type="NCBI Taxonomy" id="882"/>
    <lineage>
        <taxon>Bacteria</taxon>
        <taxon>Pseudomonadati</taxon>
        <taxon>Thermodesulfobacteriota</taxon>
        <taxon>Desulfovibrionia</taxon>
        <taxon>Desulfovibrionales</taxon>
        <taxon>Desulfovibrionaceae</taxon>
        <taxon>Nitratidesulfovibrio</taxon>
    </lineage>
</organism>
<name>Q72CY4_NITV2</name>
<evidence type="ECO:0000313" key="8">
    <source>
        <dbReference type="EMBL" id="AAS95627.1"/>
    </source>
</evidence>
<evidence type="ECO:0000256" key="6">
    <source>
        <dbReference type="ARBA" id="ARBA00022841"/>
    </source>
</evidence>
<evidence type="ECO:0000256" key="5">
    <source>
        <dbReference type="ARBA" id="ARBA00022764"/>
    </source>
</evidence>
<comment type="subcellular location">
    <subcellularLocation>
        <location evidence="1">Periplasm</location>
    </subcellularLocation>
</comment>
<keyword evidence="5" id="KW-0574">Periplasm</keyword>
<reference evidence="8 9" key="1">
    <citation type="journal article" date="2004" name="Nat. Biotechnol.">
        <title>The genome sequence of the anaerobic, sulfate-reducing bacterium Desulfovibrio vulgaris Hildenborough.</title>
        <authorList>
            <person name="Heidelberg J.F."/>
            <person name="Seshadri R."/>
            <person name="Haveman S.A."/>
            <person name="Hemme C.L."/>
            <person name="Paulsen I.T."/>
            <person name="Kolonay J.F."/>
            <person name="Eisen J.A."/>
            <person name="Ward N."/>
            <person name="Methe B."/>
            <person name="Brinkac L.M."/>
            <person name="Daugherty S.C."/>
            <person name="Deboy R.T."/>
            <person name="Dodson R.J."/>
            <person name="Durkin A.S."/>
            <person name="Madupu R."/>
            <person name="Nelson W.C."/>
            <person name="Sullivan S.A."/>
            <person name="Fouts D."/>
            <person name="Haft D.H."/>
            <person name="Selengut J."/>
            <person name="Peterson J.D."/>
            <person name="Davidsen T.M."/>
            <person name="Zafar N."/>
            <person name="Zhou L."/>
            <person name="Radune D."/>
            <person name="Dimitrov G."/>
            <person name="Hance M."/>
            <person name="Tran K."/>
            <person name="Khouri H."/>
            <person name="Gill J."/>
            <person name="Utterback T.R."/>
            <person name="Feldblyum T.V."/>
            <person name="Wall J.D."/>
            <person name="Voordouw G."/>
            <person name="Fraser C.M."/>
        </authorList>
    </citation>
    <scope>NUCLEOTIDE SEQUENCE [LARGE SCALE GENOMIC DNA]</scope>
    <source>
        <strain evidence="9">ATCC 29579 / DSM 644 / NCIMB 8303 / VKM B-1760 / Hildenborough</strain>
    </source>
</reference>
<comment type="pathway">
    <text evidence="2">Glycan biosynthesis; alginate biosynthesis.</text>
</comment>
<protein>
    <recommendedName>
        <fullName evidence="7">AlgX/AlgJ SGNH hydrolase-like domain-containing protein</fullName>
    </recommendedName>
</protein>
<keyword evidence="6" id="KW-0016">Alginate biosynthesis</keyword>
<dbReference type="AlphaFoldDB" id="Q72CY4"/>
<dbReference type="Pfam" id="PF16822">
    <property type="entry name" value="ALGX"/>
    <property type="match status" value="1"/>
</dbReference>
<dbReference type="KEGG" id="dvu:DVU_1148"/>
<dbReference type="EnsemblBacteria" id="AAS95627">
    <property type="protein sequence ID" value="AAS95627"/>
    <property type="gene ID" value="DVU_1148"/>
</dbReference>
<dbReference type="InterPro" id="IPR031811">
    <property type="entry name" value="ALGX/ALGJ_SGNH-like"/>
</dbReference>
<dbReference type="SMR" id="Q72CY4"/>
<keyword evidence="4" id="KW-0732">Signal</keyword>
<dbReference type="GO" id="GO:0016740">
    <property type="term" value="F:transferase activity"/>
    <property type="evidence" value="ECO:0007669"/>
    <property type="project" value="UniProtKB-KW"/>
</dbReference>
<dbReference type="PaxDb" id="882-DVU_1148"/>
<dbReference type="OrthoDB" id="175771at2"/>
<sequence>MTKQRITIMLCAVLFCAALGVYAPLKSSVLETERRLASAFPELPHGISSGKIKKFCAGIDRFYADHFPLRSTILSAASVIFAYTGNHYDTSRCYQGKSNWLFLGNDYSKCVDKLTGKESLNENQIERMAAKYSRLQRLVDSGASQFLILIGPNKSTIYGEHLPGFIFPSRVRYISPLVAKLRAMNIDVYDPTERLMSFKSNRLLYYRTDTHWNLLGAYVAFEGLREYAKWPPLFPATFKNVPSKHGDLVNIGGYTSFHIIDDDTFSLNDFHIQSSPSQDDTITTVQASSDKAVWVFGDSFTEALKPFIQAQFRTVRYFKHDDFKKVMKSDAPRPDIVLWVVVERNFAE</sequence>
<dbReference type="PATRIC" id="fig|882.5.peg.1085"/>
<keyword evidence="9" id="KW-1185">Reference proteome</keyword>
<gene>
    <name evidence="8" type="ordered locus">DVU_1148</name>
</gene>
<dbReference type="GO" id="GO:0042121">
    <property type="term" value="P:alginic acid biosynthetic process"/>
    <property type="evidence" value="ECO:0007669"/>
    <property type="project" value="UniProtKB-UniPathway"/>
</dbReference>
<dbReference type="eggNOG" id="COG0457">
    <property type="taxonomic scope" value="Bacteria"/>
</dbReference>
<accession>Q72CY4</accession>
<dbReference type="PhylomeDB" id="Q72CY4"/>
<dbReference type="Proteomes" id="UP000002194">
    <property type="component" value="Chromosome"/>
</dbReference>
<dbReference type="RefSeq" id="WP_010938446.1">
    <property type="nucleotide sequence ID" value="NC_002937.3"/>
</dbReference>
<dbReference type="UniPathway" id="UPA00286"/>
<keyword evidence="3" id="KW-0808">Transferase</keyword>